<protein>
    <submittedName>
        <fullName evidence="1">Uncharacterized protein</fullName>
    </submittedName>
</protein>
<name>A0A7R9HRC1_9NEOP</name>
<reference evidence="1" key="1">
    <citation type="submission" date="2020-11" db="EMBL/GenBank/DDBJ databases">
        <authorList>
            <person name="Tran Van P."/>
        </authorList>
    </citation>
    <scope>NUCLEOTIDE SEQUENCE</scope>
</reference>
<evidence type="ECO:0000313" key="1">
    <source>
        <dbReference type="EMBL" id="CAD7429751.1"/>
    </source>
</evidence>
<dbReference type="AlphaFoldDB" id="A0A7R9HRC1"/>
<sequence length="69" mass="7704">MEGWEVVLRKSSDRMKPRPGDWAVTIDSLSETAITSLSSGSNHDVKKGCCDWLTRREMPPIGGPLVVYR</sequence>
<organism evidence="1">
    <name type="scientific">Timema monikensis</name>
    <dbReference type="NCBI Taxonomy" id="170555"/>
    <lineage>
        <taxon>Eukaryota</taxon>
        <taxon>Metazoa</taxon>
        <taxon>Ecdysozoa</taxon>
        <taxon>Arthropoda</taxon>
        <taxon>Hexapoda</taxon>
        <taxon>Insecta</taxon>
        <taxon>Pterygota</taxon>
        <taxon>Neoptera</taxon>
        <taxon>Polyneoptera</taxon>
        <taxon>Phasmatodea</taxon>
        <taxon>Timematodea</taxon>
        <taxon>Timematoidea</taxon>
        <taxon>Timematidae</taxon>
        <taxon>Timema</taxon>
    </lineage>
</organism>
<accession>A0A7R9HRC1</accession>
<proteinExistence type="predicted"/>
<dbReference type="EMBL" id="OB794200">
    <property type="protein sequence ID" value="CAD7429751.1"/>
    <property type="molecule type" value="Genomic_DNA"/>
</dbReference>
<gene>
    <name evidence="1" type="ORF">TMSB3V08_LOCUS6527</name>
</gene>